<dbReference type="GO" id="GO:0005840">
    <property type="term" value="C:ribosome"/>
    <property type="evidence" value="ECO:0007669"/>
    <property type="project" value="UniProtKB-KW"/>
</dbReference>
<dbReference type="InterPro" id="IPR000182">
    <property type="entry name" value="GNAT_dom"/>
</dbReference>
<dbReference type="PROSITE" id="PS51186">
    <property type="entry name" value="GNAT"/>
    <property type="match status" value="1"/>
</dbReference>
<proteinExistence type="predicted"/>
<dbReference type="InterPro" id="IPR016181">
    <property type="entry name" value="Acyl_CoA_acyltransferase"/>
</dbReference>
<protein>
    <submittedName>
        <fullName evidence="2">Ribosomal protein S18 acetylase RimI-like enzyme</fullName>
    </submittedName>
</protein>
<evidence type="ECO:0000259" key="1">
    <source>
        <dbReference type="PROSITE" id="PS51186"/>
    </source>
</evidence>
<keyword evidence="3" id="KW-1185">Reference proteome</keyword>
<reference evidence="2 3" key="1">
    <citation type="submission" date="2020-08" db="EMBL/GenBank/DDBJ databases">
        <title>Genomic Encyclopedia of Type Strains, Phase IV (KMG-IV): sequencing the most valuable type-strain genomes for metagenomic binning, comparative biology and taxonomic classification.</title>
        <authorList>
            <person name="Goeker M."/>
        </authorList>
    </citation>
    <scope>NUCLEOTIDE SEQUENCE [LARGE SCALE GENOMIC DNA]</scope>
    <source>
        <strain evidence="2 3">DSM 103526</strain>
    </source>
</reference>
<dbReference type="Proteomes" id="UP000579281">
    <property type="component" value="Unassembled WGS sequence"/>
</dbReference>
<sequence>MEIVFREMFLNDVPKVVDLFQELAMEKAEVSFAEILSADEIKDWLTDEDVFVYVALREEELLAVFRGIRGKQNKNHAAYLTAAVGKKHRGYRLAKDITLYSLERLKEAGIKLVRTYVYSNNRPSINTVLSCGFTFAGSVYQHHYDEASGIYIDDLIFHKLL</sequence>
<dbReference type="EMBL" id="JACHEN010000035">
    <property type="protein sequence ID" value="MBB6218230.1"/>
    <property type="molecule type" value="Genomic_DNA"/>
</dbReference>
<name>A0A841L228_9FIRM</name>
<dbReference type="RefSeq" id="WP_184312723.1">
    <property type="nucleotide sequence ID" value="NZ_JACHEN010000035.1"/>
</dbReference>
<dbReference type="Pfam" id="PF00583">
    <property type="entry name" value="Acetyltransf_1"/>
    <property type="match status" value="1"/>
</dbReference>
<dbReference type="AlphaFoldDB" id="A0A841L228"/>
<dbReference type="GO" id="GO:0016747">
    <property type="term" value="F:acyltransferase activity, transferring groups other than amino-acyl groups"/>
    <property type="evidence" value="ECO:0007669"/>
    <property type="project" value="InterPro"/>
</dbReference>
<evidence type="ECO:0000313" key="3">
    <source>
        <dbReference type="Proteomes" id="UP000579281"/>
    </source>
</evidence>
<keyword evidence="2" id="KW-0689">Ribosomal protein</keyword>
<organism evidence="2 3">
    <name type="scientific">Anaerosolibacter carboniphilus</name>
    <dbReference type="NCBI Taxonomy" id="1417629"/>
    <lineage>
        <taxon>Bacteria</taxon>
        <taxon>Bacillati</taxon>
        <taxon>Bacillota</taxon>
        <taxon>Clostridia</taxon>
        <taxon>Peptostreptococcales</taxon>
        <taxon>Thermotaleaceae</taxon>
        <taxon>Anaerosolibacter</taxon>
    </lineage>
</organism>
<comment type="caution">
    <text evidence="2">The sequence shown here is derived from an EMBL/GenBank/DDBJ whole genome shotgun (WGS) entry which is preliminary data.</text>
</comment>
<feature type="domain" description="N-acetyltransferase" evidence="1">
    <location>
        <begin position="3"/>
        <end position="161"/>
    </location>
</feature>
<keyword evidence="2" id="KW-0687">Ribonucleoprotein</keyword>
<dbReference type="SUPFAM" id="SSF55729">
    <property type="entry name" value="Acyl-CoA N-acyltransferases (Nat)"/>
    <property type="match status" value="1"/>
</dbReference>
<accession>A0A841L228</accession>
<dbReference type="Gene3D" id="3.40.630.30">
    <property type="match status" value="1"/>
</dbReference>
<gene>
    <name evidence="2" type="ORF">HNQ80_004389</name>
</gene>
<evidence type="ECO:0000313" key="2">
    <source>
        <dbReference type="EMBL" id="MBB6218230.1"/>
    </source>
</evidence>